<gene>
    <name evidence="3" type="ORF">DKP76_16915</name>
</gene>
<comment type="caution">
    <text evidence="3">The sequence shown here is derived from an EMBL/GenBank/DDBJ whole genome shotgun (WGS) entry which is preliminary data.</text>
</comment>
<organism evidence="3 4">
    <name type="scientific">Falsochrobactrum shanghaiense</name>
    <dbReference type="NCBI Taxonomy" id="2201899"/>
    <lineage>
        <taxon>Bacteria</taxon>
        <taxon>Pseudomonadati</taxon>
        <taxon>Pseudomonadota</taxon>
        <taxon>Alphaproteobacteria</taxon>
        <taxon>Hyphomicrobiales</taxon>
        <taxon>Brucellaceae</taxon>
        <taxon>Falsochrobactrum</taxon>
    </lineage>
</organism>
<dbReference type="GO" id="GO:0003824">
    <property type="term" value="F:catalytic activity"/>
    <property type="evidence" value="ECO:0007669"/>
    <property type="project" value="InterPro"/>
</dbReference>
<evidence type="ECO:0000256" key="1">
    <source>
        <dbReference type="ARBA" id="ARBA00005254"/>
    </source>
</evidence>
<dbReference type="InterPro" id="IPR001753">
    <property type="entry name" value="Enoyl-CoA_hydra/iso"/>
</dbReference>
<protein>
    <recommendedName>
        <fullName evidence="5">Enoyl-CoA hydratase</fullName>
    </recommendedName>
</protein>
<evidence type="ECO:0000313" key="3">
    <source>
        <dbReference type="EMBL" id="PWL16475.1"/>
    </source>
</evidence>
<dbReference type="InterPro" id="IPR018376">
    <property type="entry name" value="Enoyl-CoA_hyd/isom_CS"/>
</dbReference>
<dbReference type="PANTHER" id="PTHR43802">
    <property type="entry name" value="ENOYL-COA HYDRATASE"/>
    <property type="match status" value="1"/>
</dbReference>
<dbReference type="SUPFAM" id="SSF52096">
    <property type="entry name" value="ClpP/crotonase"/>
    <property type="match status" value="1"/>
</dbReference>
<dbReference type="InterPro" id="IPR029045">
    <property type="entry name" value="ClpP/crotonase-like_dom_sf"/>
</dbReference>
<evidence type="ECO:0000313" key="4">
    <source>
        <dbReference type="Proteomes" id="UP000245865"/>
    </source>
</evidence>
<dbReference type="RefSeq" id="WP_109707857.1">
    <property type="nucleotide sequence ID" value="NZ_QGDB01000009.1"/>
</dbReference>
<accession>A0A316J6S8</accession>
<dbReference type="Pfam" id="PF00378">
    <property type="entry name" value="ECH_1"/>
    <property type="match status" value="1"/>
</dbReference>
<sequence>MAAPHVADDQEPEVVLERRDCVAIVTINRPRKRNPLTHTLADAFLAALDEAERDRDIRAVVLTGAGTVFCSGAELGTLVKPEGHEDLEDQFIAVRSHCRMVQRIKELDLPVIAAVNGPAIGGGVALALCCDLALAVPETKYHFAFGRIGLGAWDMACTYHLPKLVGTMRANEWLLTSAVVEAEEGKQAGLFLDLVPADQLLDRAVELGRKIAEGAPRRAIAGTKLSLVRAADADLGSVLAYEAYTQNYLFQRTEHKEMLSNLMSNLRKK</sequence>
<proteinExistence type="inferred from homology"/>
<name>A0A316J6S8_9HYPH</name>
<evidence type="ECO:0008006" key="5">
    <source>
        <dbReference type="Google" id="ProtNLM"/>
    </source>
</evidence>
<dbReference type="PROSITE" id="PS00166">
    <property type="entry name" value="ENOYL_COA_HYDRATASE"/>
    <property type="match status" value="1"/>
</dbReference>
<evidence type="ECO:0000256" key="2">
    <source>
        <dbReference type="RuleBase" id="RU003707"/>
    </source>
</evidence>
<dbReference type="Gene3D" id="3.90.226.10">
    <property type="entry name" value="2-enoyl-CoA Hydratase, Chain A, domain 1"/>
    <property type="match status" value="1"/>
</dbReference>
<dbReference type="PANTHER" id="PTHR43802:SF1">
    <property type="entry name" value="IP11341P-RELATED"/>
    <property type="match status" value="1"/>
</dbReference>
<reference evidence="3 4" key="1">
    <citation type="submission" date="2018-05" db="EMBL/GenBank/DDBJ databases">
        <title>Comparative genomic sequence analysis between strain HN4 and CCM 8460T (Falsochrobactrum ovis) will provide more evidence to prove that HN4 is a new species of Falsochrobactrum.</title>
        <authorList>
            <person name="Lyu W."/>
            <person name="Sun L."/>
            <person name="Yao L."/>
        </authorList>
    </citation>
    <scope>NUCLEOTIDE SEQUENCE [LARGE SCALE GENOMIC DNA]</scope>
    <source>
        <strain evidence="3 4">HN4</strain>
    </source>
</reference>
<keyword evidence="4" id="KW-1185">Reference proteome</keyword>
<comment type="similarity">
    <text evidence="1 2">Belongs to the enoyl-CoA hydratase/isomerase family.</text>
</comment>
<dbReference type="EMBL" id="QGDB01000009">
    <property type="protein sequence ID" value="PWL16475.1"/>
    <property type="molecule type" value="Genomic_DNA"/>
</dbReference>
<dbReference type="AlphaFoldDB" id="A0A316J6S8"/>
<dbReference type="Proteomes" id="UP000245865">
    <property type="component" value="Unassembled WGS sequence"/>
</dbReference>
<dbReference type="OrthoDB" id="9777711at2"/>
<dbReference type="CDD" id="cd06558">
    <property type="entry name" value="crotonase-like"/>
    <property type="match status" value="1"/>
</dbReference>